<proteinExistence type="predicted"/>
<protein>
    <submittedName>
        <fullName evidence="1">Uncharacterized protein</fullName>
    </submittedName>
</protein>
<dbReference type="EMBL" id="FUZI01000014">
    <property type="protein sequence ID" value="SKC34234.1"/>
    <property type="molecule type" value="Genomic_DNA"/>
</dbReference>
<name>A0A1T5I549_9GAMM</name>
<evidence type="ECO:0000313" key="2">
    <source>
        <dbReference type="Proteomes" id="UP000189966"/>
    </source>
</evidence>
<organism evidence="1 2">
    <name type="scientific">Photobacterium piscicola</name>
    <dbReference type="NCBI Taxonomy" id="1378299"/>
    <lineage>
        <taxon>Bacteria</taxon>
        <taxon>Pseudomonadati</taxon>
        <taxon>Pseudomonadota</taxon>
        <taxon>Gammaproteobacteria</taxon>
        <taxon>Vibrionales</taxon>
        <taxon>Vibrionaceae</taxon>
        <taxon>Photobacterium</taxon>
    </lineage>
</organism>
<dbReference type="RefSeq" id="WP_080159124.1">
    <property type="nucleotide sequence ID" value="NZ_FUZI01000014.1"/>
</dbReference>
<gene>
    <name evidence="1" type="ORF">CZ809_03846</name>
</gene>
<dbReference type="Proteomes" id="UP000189966">
    <property type="component" value="Unassembled WGS sequence"/>
</dbReference>
<reference evidence="1 2" key="1">
    <citation type="submission" date="2017-02" db="EMBL/GenBank/DDBJ databases">
        <authorList>
            <person name="Peterson S.W."/>
        </authorList>
    </citation>
    <scope>NUCLEOTIDE SEQUENCE [LARGE SCALE GENOMIC DNA]</scope>
    <source>
        <strain evidence="2">type strain: NCCB 100098</strain>
    </source>
</reference>
<evidence type="ECO:0000313" key="1">
    <source>
        <dbReference type="EMBL" id="SKC34234.1"/>
    </source>
</evidence>
<dbReference type="AlphaFoldDB" id="A0A1T5I549"/>
<sequence length="204" mass="24252">MKDILQNELLALKERYELEKKFWNENEDESARWDSDSDRELIGVAKFIKLVAYKSDYLELLGIATKIELDVQQDLDQKIEDMNLDWVYEDPYPHADMARLSCIAWFYEENRYVVDMSKYKKIVDDNEIILKNAGLYDRLVRYVDEKKVLDKIYNEVKHSLMHSSNEGSPDVIQADELFSVELQEIYRKADLHLQKQLEKAKQYA</sequence>
<accession>A0A1T5I549</accession>